<sequence>MQKTFTVSGRSFAAHVEPKLEKFWNLLAANRWEPATFQVFEKHIRPGSTVADVGAWIGPTALFAAHIAGTVHAFEPDHTAFEALEANLALNPELARNIELHRAALTDFDGTVSMTSPGQAGMSESSTLLDHGDTTFEVPAVDAARLFADELNAVEFVKMDIEGGEYETIPAMGDFITDRKPTVLLSLHPHNLGLDMNDEQRNDYVRAKTATILHAFRGYDAAFRVTAREIIPAPDVRRFLHGGGYADPGDCLLLLP</sequence>
<keyword evidence="2" id="KW-0808">Transferase</keyword>
<proteinExistence type="predicted"/>
<dbReference type="Proteomes" id="UP000438699">
    <property type="component" value="Unassembled WGS sequence"/>
</dbReference>
<evidence type="ECO:0000313" key="3">
    <source>
        <dbReference type="Proteomes" id="UP000438699"/>
    </source>
</evidence>
<dbReference type="InterPro" id="IPR052514">
    <property type="entry name" value="SAM-dependent_MTase"/>
</dbReference>
<dbReference type="PANTHER" id="PTHR34203:SF15">
    <property type="entry name" value="SLL1173 PROTEIN"/>
    <property type="match status" value="1"/>
</dbReference>
<keyword evidence="3" id="KW-1185">Reference proteome</keyword>
<dbReference type="PANTHER" id="PTHR34203">
    <property type="entry name" value="METHYLTRANSFERASE, FKBM FAMILY PROTEIN"/>
    <property type="match status" value="1"/>
</dbReference>
<dbReference type="Gene3D" id="3.40.50.150">
    <property type="entry name" value="Vaccinia Virus protein VP39"/>
    <property type="match status" value="1"/>
</dbReference>
<comment type="caution">
    <text evidence="2">The sequence shown here is derived from an EMBL/GenBank/DDBJ whole genome shotgun (WGS) entry which is preliminary data.</text>
</comment>
<accession>A0A6N6N2U9</accession>
<dbReference type="AlphaFoldDB" id="A0A6N6N2U9"/>
<protein>
    <submittedName>
        <fullName evidence="2">FkbM family methyltransferase</fullName>
    </submittedName>
</protein>
<evidence type="ECO:0000259" key="1">
    <source>
        <dbReference type="Pfam" id="PF05050"/>
    </source>
</evidence>
<dbReference type="GO" id="GO:0032259">
    <property type="term" value="P:methylation"/>
    <property type="evidence" value="ECO:0007669"/>
    <property type="project" value="UniProtKB-KW"/>
</dbReference>
<keyword evidence="2" id="KW-0489">Methyltransferase</keyword>
<dbReference type="OrthoDB" id="5329963at2"/>
<dbReference type="InterPro" id="IPR006342">
    <property type="entry name" value="FkbM_mtfrase"/>
</dbReference>
<dbReference type="Pfam" id="PF05050">
    <property type="entry name" value="Methyltransf_21"/>
    <property type="match status" value="1"/>
</dbReference>
<evidence type="ECO:0000313" key="2">
    <source>
        <dbReference type="EMBL" id="KAB1442359.1"/>
    </source>
</evidence>
<dbReference type="GO" id="GO:0008168">
    <property type="term" value="F:methyltransferase activity"/>
    <property type="evidence" value="ECO:0007669"/>
    <property type="project" value="UniProtKB-KW"/>
</dbReference>
<feature type="domain" description="Methyltransferase FkbM" evidence="1">
    <location>
        <begin position="52"/>
        <end position="189"/>
    </location>
</feature>
<dbReference type="NCBIfam" id="TIGR01444">
    <property type="entry name" value="fkbM_fam"/>
    <property type="match status" value="1"/>
</dbReference>
<organism evidence="2 3">
    <name type="scientific">Pseudodesulfovibrio senegalensis</name>
    <dbReference type="NCBI Taxonomy" id="1721087"/>
    <lineage>
        <taxon>Bacteria</taxon>
        <taxon>Pseudomonadati</taxon>
        <taxon>Thermodesulfobacteriota</taxon>
        <taxon>Desulfovibrionia</taxon>
        <taxon>Desulfovibrionales</taxon>
        <taxon>Desulfovibrionaceae</taxon>
    </lineage>
</organism>
<dbReference type="SUPFAM" id="SSF53335">
    <property type="entry name" value="S-adenosyl-L-methionine-dependent methyltransferases"/>
    <property type="match status" value="1"/>
</dbReference>
<reference evidence="2 3" key="1">
    <citation type="journal article" date="2017" name="Int. J. Syst. Evol. Microbiol.">
        <title>Desulfovibrio senegalensis sp. nov., a mesophilic sulfate reducer isolated from marine sediment.</title>
        <authorList>
            <person name="Thioye A."/>
            <person name="Gam Z.B.A."/>
            <person name="Mbengue M."/>
            <person name="Cayol J.L."/>
            <person name="Joseph-Bartoli M."/>
            <person name="Toure-Kane C."/>
            <person name="Labat M."/>
        </authorList>
    </citation>
    <scope>NUCLEOTIDE SEQUENCE [LARGE SCALE GENOMIC DNA]</scope>
    <source>
        <strain evidence="2 3">DSM 101509</strain>
    </source>
</reference>
<gene>
    <name evidence="2" type="ORF">F8A88_07890</name>
</gene>
<dbReference type="RefSeq" id="WP_151150580.1">
    <property type="nucleotide sequence ID" value="NZ_WAIE01000002.1"/>
</dbReference>
<dbReference type="InterPro" id="IPR029063">
    <property type="entry name" value="SAM-dependent_MTases_sf"/>
</dbReference>
<name>A0A6N6N2U9_9BACT</name>
<dbReference type="EMBL" id="WAIE01000002">
    <property type="protein sequence ID" value="KAB1442359.1"/>
    <property type="molecule type" value="Genomic_DNA"/>
</dbReference>